<evidence type="ECO:0000313" key="4">
    <source>
        <dbReference type="Proteomes" id="UP000190306"/>
    </source>
</evidence>
<dbReference type="InterPro" id="IPR005031">
    <property type="entry name" value="COQ10_START"/>
</dbReference>
<dbReference type="RefSeq" id="WP_078633841.1">
    <property type="nucleotide sequence ID" value="NZ_CM007717.1"/>
</dbReference>
<dbReference type="EMBL" id="LHQL01000009">
    <property type="protein sequence ID" value="OOQ50949.1"/>
    <property type="molecule type" value="Genomic_DNA"/>
</dbReference>
<dbReference type="EMBL" id="CP050692">
    <property type="protein sequence ID" value="QIT45097.1"/>
    <property type="molecule type" value="Genomic_DNA"/>
</dbReference>
<proteinExistence type="predicted"/>
<feature type="domain" description="Coenzyme Q-binding protein COQ10 START" evidence="1">
    <location>
        <begin position="10"/>
        <end position="121"/>
    </location>
</feature>
<dbReference type="Proteomes" id="UP000190306">
    <property type="component" value="Chromosome"/>
</dbReference>
<gene>
    <name evidence="2" type="ORF">AFM16_17095</name>
    <name evidence="3" type="ORF">HCX60_17365</name>
</gene>
<organism evidence="3 5">
    <name type="scientific">Streptomyces antibioticus</name>
    <dbReference type="NCBI Taxonomy" id="1890"/>
    <lineage>
        <taxon>Bacteria</taxon>
        <taxon>Bacillati</taxon>
        <taxon>Actinomycetota</taxon>
        <taxon>Actinomycetes</taxon>
        <taxon>Kitasatosporales</taxon>
        <taxon>Streptomycetaceae</taxon>
        <taxon>Streptomyces</taxon>
    </lineage>
</organism>
<dbReference type="GeneID" id="93957044"/>
<evidence type="ECO:0000313" key="2">
    <source>
        <dbReference type="EMBL" id="OOQ50949.1"/>
    </source>
</evidence>
<dbReference type="Pfam" id="PF03364">
    <property type="entry name" value="Polyketide_cyc"/>
    <property type="match status" value="1"/>
</dbReference>
<sequence length="153" mass="17820">MARTDNAIVVDAPMELLWDMTNDVESWPELFSEYAAAEILERDGATVRFRLTLHPDEQGQVWSWVSERTPDPVTRTVRARRIETGPFEFMNLYWSYTPTEAGVEMRWQQEFTVRQGLPFGDPEMAERLNTNTRREMARIKGLVEEAARQAVPR</sequence>
<reference evidence="3 5" key="2">
    <citation type="submission" date="2020-03" db="EMBL/GenBank/DDBJ databases">
        <title>Is there a link between lipid content and antibiotic production in Streptomyces?</title>
        <authorList>
            <person name="David M."/>
            <person name="Lejeune C."/>
            <person name="Abreu S."/>
            <person name="Thibessard A."/>
            <person name="Leblond P."/>
            <person name="Chaminade P."/>
            <person name="Virolle M.-J."/>
        </authorList>
    </citation>
    <scope>NUCLEOTIDE SEQUENCE [LARGE SCALE GENOMIC DNA]</scope>
    <source>
        <strain evidence="3 5">DSM 41481</strain>
    </source>
</reference>
<keyword evidence="4" id="KW-1185">Reference proteome</keyword>
<dbReference type="AlphaFoldDB" id="A0AAE7CL64"/>
<dbReference type="CDD" id="cd08860">
    <property type="entry name" value="TcmN_ARO-CYC_like"/>
    <property type="match status" value="1"/>
</dbReference>
<dbReference type="Proteomes" id="UP000502504">
    <property type="component" value="Chromosome"/>
</dbReference>
<dbReference type="Gene3D" id="3.30.530.20">
    <property type="match status" value="1"/>
</dbReference>
<dbReference type="InterPro" id="IPR023393">
    <property type="entry name" value="START-like_dom_sf"/>
</dbReference>
<evidence type="ECO:0000313" key="5">
    <source>
        <dbReference type="Proteomes" id="UP000502504"/>
    </source>
</evidence>
<accession>A0AAE7CL64</accession>
<dbReference type="SUPFAM" id="SSF55961">
    <property type="entry name" value="Bet v1-like"/>
    <property type="match status" value="1"/>
</dbReference>
<evidence type="ECO:0000313" key="3">
    <source>
        <dbReference type="EMBL" id="QIT45097.1"/>
    </source>
</evidence>
<reference evidence="2 4" key="1">
    <citation type="submission" date="2015-07" db="EMBL/GenBank/DDBJ databases">
        <title>Draft Genome Sequence of Streptomyces antibioticus, IMRU 3720 reveals insights in the evolution of actinomycin biosynthetic gene clusters in Streptomyces.</title>
        <authorList>
            <person name="Crnovcic I."/>
            <person name="Ruckert C."/>
            <person name="Kalinowksi J."/>
            <person name="Keller U."/>
        </authorList>
    </citation>
    <scope>NUCLEOTIDE SEQUENCE [LARGE SCALE GENOMIC DNA]</scope>
    <source>
        <strain evidence="2 4">DSM 41481</strain>
    </source>
</reference>
<name>A0AAE7CL64_STRAT</name>
<protein>
    <submittedName>
        <fullName evidence="3">Polyketide cyclase</fullName>
    </submittedName>
</protein>
<evidence type="ECO:0000259" key="1">
    <source>
        <dbReference type="Pfam" id="PF03364"/>
    </source>
</evidence>